<sequence>MSRSSGTLKNSTNPELAPCTDASKTHTGLATPQTIFANIHDGTVISPYVANDFRYPESTSLMHYAPLEAFPIFQGGDVHVKSSFIDPPKQWRLHSAILARHSPWFARSLQQERRSEDDGPTWFSYTIEEVEGKIGLVRQQITGEQPDIEARDDGGIDLGTAVKVEETDDTILATKERPASIPVSGTTRNATHVLSGMNHSSTMAIYSQIFGTFYSIPPSISTASIAVALTQSEQLAEIAQNLGCLHLITSHIGNALFSYRQSLFSAIKADPARWILLSMLLQNDSIYTEALIHLAGAHPCWPWPTKRTVVPGEIRRLIMTKSRALDRLCLEAERELLLLTIYVRSKPVQPQEKSQFDTWFIVQNFRDILAREFNTLENDRKKSMRRGAIFRKIRKGGSLYMSYEEMRRLMERIMPSAVDNLSEDLTLLKKHASGIVEELAANELMLDVEANHVGYLTCTKVGDEDILWRAGQQSEA</sequence>
<name>A0A9P4LCQ2_9PLEO</name>
<keyword evidence="3" id="KW-1185">Reference proteome</keyword>
<dbReference type="Proteomes" id="UP000800039">
    <property type="component" value="Unassembled WGS sequence"/>
</dbReference>
<accession>A0A9P4LCQ2</accession>
<gene>
    <name evidence="2" type="ORF">K460DRAFT_412639</name>
</gene>
<protein>
    <submittedName>
        <fullName evidence="2">Uncharacterized protein</fullName>
    </submittedName>
</protein>
<dbReference type="PANTHER" id="PTHR38119:SF1">
    <property type="entry name" value="BTB DOMAIN-CONTAINING PROTEIN"/>
    <property type="match status" value="1"/>
</dbReference>
<evidence type="ECO:0000313" key="3">
    <source>
        <dbReference type="Proteomes" id="UP000800039"/>
    </source>
</evidence>
<comment type="caution">
    <text evidence="2">The sequence shown here is derived from an EMBL/GenBank/DDBJ whole genome shotgun (WGS) entry which is preliminary data.</text>
</comment>
<evidence type="ECO:0000313" key="2">
    <source>
        <dbReference type="EMBL" id="KAF1851016.1"/>
    </source>
</evidence>
<dbReference type="GeneID" id="63854803"/>
<feature type="region of interest" description="Disordered" evidence="1">
    <location>
        <begin position="1"/>
        <end position="24"/>
    </location>
</feature>
<organism evidence="2 3">
    <name type="scientific">Cucurbitaria berberidis CBS 394.84</name>
    <dbReference type="NCBI Taxonomy" id="1168544"/>
    <lineage>
        <taxon>Eukaryota</taxon>
        <taxon>Fungi</taxon>
        <taxon>Dikarya</taxon>
        <taxon>Ascomycota</taxon>
        <taxon>Pezizomycotina</taxon>
        <taxon>Dothideomycetes</taxon>
        <taxon>Pleosporomycetidae</taxon>
        <taxon>Pleosporales</taxon>
        <taxon>Pleosporineae</taxon>
        <taxon>Cucurbitariaceae</taxon>
        <taxon>Cucurbitaria</taxon>
    </lineage>
</organism>
<proteinExistence type="predicted"/>
<evidence type="ECO:0000256" key="1">
    <source>
        <dbReference type="SAM" id="MobiDB-lite"/>
    </source>
</evidence>
<dbReference type="RefSeq" id="XP_040793579.1">
    <property type="nucleotide sequence ID" value="XM_040937553.1"/>
</dbReference>
<feature type="compositionally biased region" description="Polar residues" evidence="1">
    <location>
        <begin position="1"/>
        <end position="14"/>
    </location>
</feature>
<reference evidence="2" key="1">
    <citation type="submission" date="2020-01" db="EMBL/GenBank/DDBJ databases">
        <authorList>
            <consortium name="DOE Joint Genome Institute"/>
            <person name="Haridas S."/>
            <person name="Albert R."/>
            <person name="Binder M."/>
            <person name="Bloem J."/>
            <person name="Labutti K."/>
            <person name="Salamov A."/>
            <person name="Andreopoulos B."/>
            <person name="Baker S.E."/>
            <person name="Barry K."/>
            <person name="Bills G."/>
            <person name="Bluhm B.H."/>
            <person name="Cannon C."/>
            <person name="Castanera R."/>
            <person name="Culley D.E."/>
            <person name="Daum C."/>
            <person name="Ezra D."/>
            <person name="Gonzalez J.B."/>
            <person name="Henrissat B."/>
            <person name="Kuo A."/>
            <person name="Liang C."/>
            <person name="Lipzen A."/>
            <person name="Lutzoni F."/>
            <person name="Magnuson J."/>
            <person name="Mondo S."/>
            <person name="Nolan M."/>
            <person name="Ohm R."/>
            <person name="Pangilinan J."/>
            <person name="Park H.-J."/>
            <person name="Ramirez L."/>
            <person name="Alfaro M."/>
            <person name="Sun H."/>
            <person name="Tritt A."/>
            <person name="Yoshinaga Y."/>
            <person name="Zwiers L.-H."/>
            <person name="Turgeon B.G."/>
            <person name="Goodwin S.B."/>
            <person name="Spatafora J.W."/>
            <person name="Crous P.W."/>
            <person name="Grigoriev I.V."/>
        </authorList>
    </citation>
    <scope>NUCLEOTIDE SEQUENCE</scope>
    <source>
        <strain evidence="2">CBS 394.84</strain>
    </source>
</reference>
<dbReference type="OrthoDB" id="5280838at2759"/>
<dbReference type="AlphaFoldDB" id="A0A9P4LCQ2"/>
<dbReference type="PANTHER" id="PTHR38119">
    <property type="entry name" value="BTB DOMAIN-CONTAINING PROTEIN-RELATED"/>
    <property type="match status" value="1"/>
</dbReference>
<dbReference type="EMBL" id="ML976614">
    <property type="protein sequence ID" value="KAF1851016.1"/>
    <property type="molecule type" value="Genomic_DNA"/>
</dbReference>